<feature type="transmembrane region" description="Helical" evidence="7">
    <location>
        <begin position="359"/>
        <end position="382"/>
    </location>
</feature>
<dbReference type="GO" id="GO:0015293">
    <property type="term" value="F:symporter activity"/>
    <property type="evidence" value="ECO:0007669"/>
    <property type="project" value="UniProtKB-KW"/>
</dbReference>
<dbReference type="Pfam" id="PF07690">
    <property type="entry name" value="MFS_1"/>
    <property type="match status" value="1"/>
</dbReference>
<feature type="transmembrane region" description="Helical" evidence="7">
    <location>
        <begin position="301"/>
        <end position="321"/>
    </location>
</feature>
<dbReference type="KEGG" id="lgi:LOTGIDRAFT_161078"/>
<dbReference type="CTD" id="20238619"/>
<feature type="transmembrane region" description="Helical" evidence="7">
    <location>
        <begin position="333"/>
        <end position="353"/>
    </location>
</feature>
<dbReference type="InterPro" id="IPR050382">
    <property type="entry name" value="MFS_Na/Anion_cotransporter"/>
</dbReference>
<comment type="subcellular location">
    <subcellularLocation>
        <location evidence="1">Membrane</location>
        <topology evidence="1">Multi-pass membrane protein</topology>
    </subcellularLocation>
</comment>
<dbReference type="EMBL" id="KB201750">
    <property type="protein sequence ID" value="ESO94826.1"/>
    <property type="molecule type" value="Genomic_DNA"/>
</dbReference>
<feature type="transmembrane region" description="Helical" evidence="7">
    <location>
        <begin position="170"/>
        <end position="190"/>
    </location>
</feature>
<dbReference type="AlphaFoldDB" id="V4AMI2"/>
<dbReference type="FunFam" id="1.20.1250.20:FF:000003">
    <property type="entry name" value="Solute carrier family 17 member 3"/>
    <property type="match status" value="1"/>
</dbReference>
<evidence type="ECO:0000256" key="7">
    <source>
        <dbReference type="SAM" id="Phobius"/>
    </source>
</evidence>
<evidence type="ECO:0000256" key="5">
    <source>
        <dbReference type="ARBA" id="ARBA00022989"/>
    </source>
</evidence>
<evidence type="ECO:0000313" key="10">
    <source>
        <dbReference type="Proteomes" id="UP000030746"/>
    </source>
</evidence>
<feature type="transmembrane region" description="Helical" evidence="7">
    <location>
        <begin position="27"/>
        <end position="52"/>
    </location>
</feature>
<keyword evidence="3 7" id="KW-0812">Transmembrane</keyword>
<dbReference type="FunFam" id="1.20.1250.20:FF:000423">
    <property type="entry name" value="Putative inorganic phosphate cotransporter-like Protein"/>
    <property type="match status" value="1"/>
</dbReference>
<dbReference type="RefSeq" id="XP_009054566.1">
    <property type="nucleotide sequence ID" value="XM_009056318.1"/>
</dbReference>
<dbReference type="OMA" id="LFLMAQT"/>
<evidence type="ECO:0000259" key="8">
    <source>
        <dbReference type="PROSITE" id="PS50850"/>
    </source>
</evidence>
<dbReference type="InterPro" id="IPR011701">
    <property type="entry name" value="MFS"/>
</dbReference>
<dbReference type="PROSITE" id="PS50850">
    <property type="entry name" value="MFS"/>
    <property type="match status" value="1"/>
</dbReference>
<feature type="transmembrane region" description="Helical" evidence="7">
    <location>
        <begin position="82"/>
        <end position="102"/>
    </location>
</feature>
<evidence type="ECO:0000256" key="6">
    <source>
        <dbReference type="ARBA" id="ARBA00023136"/>
    </source>
</evidence>
<dbReference type="InterPro" id="IPR036259">
    <property type="entry name" value="MFS_trans_sf"/>
</dbReference>
<keyword evidence="10" id="KW-1185">Reference proteome</keyword>
<evidence type="ECO:0000256" key="1">
    <source>
        <dbReference type="ARBA" id="ARBA00004141"/>
    </source>
</evidence>
<organism evidence="9 10">
    <name type="scientific">Lottia gigantea</name>
    <name type="common">Giant owl limpet</name>
    <dbReference type="NCBI Taxonomy" id="225164"/>
    <lineage>
        <taxon>Eukaryota</taxon>
        <taxon>Metazoa</taxon>
        <taxon>Spiralia</taxon>
        <taxon>Lophotrochozoa</taxon>
        <taxon>Mollusca</taxon>
        <taxon>Gastropoda</taxon>
        <taxon>Patellogastropoda</taxon>
        <taxon>Lottioidea</taxon>
        <taxon>Lottiidae</taxon>
        <taxon>Lottia</taxon>
    </lineage>
</organism>
<dbReference type="GO" id="GO:0016020">
    <property type="term" value="C:membrane"/>
    <property type="evidence" value="ECO:0007669"/>
    <property type="project" value="UniProtKB-SubCell"/>
</dbReference>
<gene>
    <name evidence="9" type="ORF">LOTGIDRAFT_161078</name>
</gene>
<accession>V4AMI2</accession>
<sequence length="463" mass="51445">MPNSYTELQNENYSDIPVSKCYLPKRYIFVFMGFLGFVLSYSSKTILSVAIVPMTGGGFVSYNTTSKALKADVNWDLQLQGLLLSIPYYGGIVAQIPLSWLSHKYGGKYLFGCGQLLTGITLLLTPVTAQWSVSVFIVLRFFQGFGEGSTYSCMMELLSKWIPSQEKSKLSGFIFSGAYVGNVISLPIGGLLASSQARWPSIFYFFGGLEVCWFVFWMYLITEKPSEHTSISREEQIYIEDNLGWMCKSENPPYGKIFCSAPVWAIGIGFFVENWGIFTWIAELPTYLDDIYNTDIKKIGFLSPLPYLLLTVTSALGGPFADCMRNRGISTTTVRKFFTCGAYVLQIIFIMWACYSQTIVQFVIALSMGIGIGGFAIAGTGVNALDLAPQYSSLVMGFANTMACLPGILSPTLTGYIVEKGDDQWKWVFYISVGFYFIGAVLFCLMSSGERQKWADNPDESVT</sequence>
<protein>
    <recommendedName>
        <fullName evidence="8">Major facilitator superfamily (MFS) profile domain-containing protein</fullName>
    </recommendedName>
</protein>
<evidence type="ECO:0000256" key="3">
    <source>
        <dbReference type="ARBA" id="ARBA00022692"/>
    </source>
</evidence>
<keyword evidence="5 7" id="KW-1133">Transmembrane helix</keyword>
<dbReference type="PANTHER" id="PTHR11662">
    <property type="entry name" value="SOLUTE CARRIER FAMILY 17"/>
    <property type="match status" value="1"/>
</dbReference>
<dbReference type="InterPro" id="IPR020846">
    <property type="entry name" value="MFS_dom"/>
</dbReference>
<proteinExistence type="predicted"/>
<dbReference type="HOGENOM" id="CLU_001265_5_0_1"/>
<dbReference type="SUPFAM" id="SSF103473">
    <property type="entry name" value="MFS general substrate transporter"/>
    <property type="match status" value="1"/>
</dbReference>
<reference evidence="9 10" key="1">
    <citation type="journal article" date="2013" name="Nature">
        <title>Insights into bilaterian evolution from three spiralian genomes.</title>
        <authorList>
            <person name="Simakov O."/>
            <person name="Marletaz F."/>
            <person name="Cho S.J."/>
            <person name="Edsinger-Gonzales E."/>
            <person name="Havlak P."/>
            <person name="Hellsten U."/>
            <person name="Kuo D.H."/>
            <person name="Larsson T."/>
            <person name="Lv J."/>
            <person name="Arendt D."/>
            <person name="Savage R."/>
            <person name="Osoegawa K."/>
            <person name="de Jong P."/>
            <person name="Grimwood J."/>
            <person name="Chapman J.A."/>
            <person name="Shapiro H."/>
            <person name="Aerts A."/>
            <person name="Otillar R.P."/>
            <person name="Terry A.Y."/>
            <person name="Boore J.L."/>
            <person name="Grigoriev I.V."/>
            <person name="Lindberg D.R."/>
            <person name="Seaver E.C."/>
            <person name="Weisblat D.A."/>
            <person name="Putnam N.H."/>
            <person name="Rokhsar D.S."/>
        </authorList>
    </citation>
    <scope>NUCLEOTIDE SEQUENCE [LARGE SCALE GENOMIC DNA]</scope>
</reference>
<keyword evidence="6 7" id="KW-0472">Membrane</keyword>
<dbReference type="GO" id="GO:0006820">
    <property type="term" value="P:monoatomic anion transport"/>
    <property type="evidence" value="ECO:0007669"/>
    <property type="project" value="TreeGrafter"/>
</dbReference>
<feature type="transmembrane region" description="Helical" evidence="7">
    <location>
        <begin position="424"/>
        <end position="445"/>
    </location>
</feature>
<evidence type="ECO:0000313" key="9">
    <source>
        <dbReference type="EMBL" id="ESO94826.1"/>
    </source>
</evidence>
<keyword evidence="4" id="KW-0769">Symport</keyword>
<name>V4AMI2_LOTGI</name>
<dbReference type="STRING" id="225164.V4AMI2"/>
<feature type="domain" description="Major facilitator superfamily (MFS) profile" evidence="8">
    <location>
        <begin position="28"/>
        <end position="451"/>
    </location>
</feature>
<dbReference type="Proteomes" id="UP000030746">
    <property type="component" value="Unassembled WGS sequence"/>
</dbReference>
<dbReference type="GeneID" id="20238619"/>
<feature type="transmembrane region" description="Helical" evidence="7">
    <location>
        <begin position="109"/>
        <end position="129"/>
    </location>
</feature>
<feature type="transmembrane region" description="Helical" evidence="7">
    <location>
        <begin position="257"/>
        <end position="281"/>
    </location>
</feature>
<dbReference type="PANTHER" id="PTHR11662:SF40">
    <property type="entry name" value="MAJOR FACILITATOR SUPERFAMILY (MFS) PROFILE DOMAIN-CONTAINING PROTEIN"/>
    <property type="match status" value="1"/>
</dbReference>
<evidence type="ECO:0000256" key="4">
    <source>
        <dbReference type="ARBA" id="ARBA00022847"/>
    </source>
</evidence>
<dbReference type="OrthoDB" id="2985014at2759"/>
<evidence type="ECO:0000256" key="2">
    <source>
        <dbReference type="ARBA" id="ARBA00022448"/>
    </source>
</evidence>
<feature type="transmembrane region" description="Helical" evidence="7">
    <location>
        <begin position="202"/>
        <end position="221"/>
    </location>
</feature>
<keyword evidence="2" id="KW-0813">Transport</keyword>
<dbReference type="Gene3D" id="1.20.1250.20">
    <property type="entry name" value="MFS general substrate transporter like domains"/>
    <property type="match status" value="2"/>
</dbReference>
<feature type="transmembrane region" description="Helical" evidence="7">
    <location>
        <begin position="394"/>
        <end position="418"/>
    </location>
</feature>